<dbReference type="RefSeq" id="WP_011340632.1">
    <property type="nucleotide sequence ID" value="NC_007498.2"/>
</dbReference>
<dbReference type="InterPro" id="IPR036397">
    <property type="entry name" value="RNaseH_sf"/>
</dbReference>
<proteinExistence type="predicted"/>
<sequence>MTTEKKPVFIDFEASSLSGFSYPIEVAWGSSVEDIRSCLISPSQCHDCIDWDDDSELLHGLSRRQLLEQGVPMDRVCDLLNDALLGRQVFSDANVYDNLWLEKLFYAAGKGQPGFRIRHIDELLCERLAPLMVRRQELIEALEELRRAARSKIARQHRAGWDVRFLIELWDMVCRRWPVTDGD</sequence>
<dbReference type="HOGENOM" id="CLU_117593_1_0_7"/>
<dbReference type="GO" id="GO:0003676">
    <property type="term" value="F:nucleic acid binding"/>
    <property type="evidence" value="ECO:0007669"/>
    <property type="project" value="InterPro"/>
</dbReference>
<evidence type="ECO:0000313" key="2">
    <source>
        <dbReference type="Proteomes" id="UP000002534"/>
    </source>
</evidence>
<dbReference type="KEGG" id="pca:Pcar_0910"/>
<reference evidence="2" key="1">
    <citation type="submission" date="2005-10" db="EMBL/GenBank/DDBJ databases">
        <title>Complete sequence of Pelobacter carbinolicus DSM 2380.</title>
        <authorList>
            <person name="Copeland A."/>
            <person name="Lucas S."/>
            <person name="Lapidus A."/>
            <person name="Barry K."/>
            <person name="Detter J.C."/>
            <person name="Glavina T."/>
            <person name="Hammon N."/>
            <person name="Israni S."/>
            <person name="Pitluck S."/>
            <person name="Chertkov O."/>
            <person name="Schmutz J."/>
            <person name="Larimer F."/>
            <person name="Land M."/>
            <person name="Kyrpides N."/>
            <person name="Ivanova N."/>
            <person name="Richardson P."/>
        </authorList>
    </citation>
    <scope>NUCLEOTIDE SEQUENCE [LARGE SCALE GENOMIC DNA]</scope>
    <source>
        <strain evidence="2">DSM 2380 / NBRC 103641 / GraBd1</strain>
    </source>
</reference>
<organism evidence="1 2">
    <name type="scientific">Syntrophotalea carbinolica (strain DSM 2380 / NBRC 103641 / GraBd1)</name>
    <name type="common">Pelobacter carbinolicus</name>
    <dbReference type="NCBI Taxonomy" id="338963"/>
    <lineage>
        <taxon>Bacteria</taxon>
        <taxon>Pseudomonadati</taxon>
        <taxon>Thermodesulfobacteriota</taxon>
        <taxon>Desulfuromonadia</taxon>
        <taxon>Desulfuromonadales</taxon>
        <taxon>Syntrophotaleaceae</taxon>
        <taxon>Syntrophotalea</taxon>
    </lineage>
</organism>
<keyword evidence="2" id="KW-1185">Reference proteome</keyword>
<dbReference type="eggNOG" id="COG0847">
    <property type="taxonomic scope" value="Bacteria"/>
</dbReference>
<dbReference type="STRING" id="338963.Pcar_0910"/>
<dbReference type="EMBL" id="CP000142">
    <property type="protein sequence ID" value="ABA88164.1"/>
    <property type="molecule type" value="Genomic_DNA"/>
</dbReference>
<name>Q3A643_SYNC1</name>
<dbReference type="InterPro" id="IPR012337">
    <property type="entry name" value="RNaseH-like_sf"/>
</dbReference>
<dbReference type="Gene3D" id="3.30.420.10">
    <property type="entry name" value="Ribonuclease H-like superfamily/Ribonuclease H"/>
    <property type="match status" value="1"/>
</dbReference>
<dbReference type="Proteomes" id="UP000002534">
    <property type="component" value="Chromosome"/>
</dbReference>
<dbReference type="OrthoDB" id="5705783at2"/>
<gene>
    <name evidence="1" type="ordered locus">Pcar_0910</name>
</gene>
<protein>
    <recommendedName>
        <fullName evidence="3">Exonuclease domain-containing protein</fullName>
    </recommendedName>
</protein>
<evidence type="ECO:0008006" key="3">
    <source>
        <dbReference type="Google" id="ProtNLM"/>
    </source>
</evidence>
<dbReference type="SUPFAM" id="SSF53098">
    <property type="entry name" value="Ribonuclease H-like"/>
    <property type="match status" value="1"/>
</dbReference>
<accession>Q3A643</accession>
<reference evidence="1 2" key="2">
    <citation type="journal article" date="2012" name="BMC Genomics">
        <title>The genome of Pelobacter carbinolicus reveals surprising metabolic capabilities and physiological features.</title>
        <authorList>
            <person name="Aklujkar M."/>
            <person name="Haveman S.A."/>
            <person name="Didonato R.Jr."/>
            <person name="Chertkov O."/>
            <person name="Han C.S."/>
            <person name="Land M.L."/>
            <person name="Brown P."/>
            <person name="Lovley D.R."/>
        </authorList>
    </citation>
    <scope>NUCLEOTIDE SEQUENCE [LARGE SCALE GENOMIC DNA]</scope>
    <source>
        <strain evidence="2">DSM 2380 / NBRC 103641 / GraBd1</strain>
    </source>
</reference>
<dbReference type="AlphaFoldDB" id="Q3A643"/>
<evidence type="ECO:0000313" key="1">
    <source>
        <dbReference type="EMBL" id="ABA88164.1"/>
    </source>
</evidence>